<dbReference type="AlphaFoldDB" id="A0A9W9H9C7"/>
<protein>
    <submittedName>
        <fullName evidence="2">Uncharacterized protein</fullName>
    </submittedName>
</protein>
<feature type="compositionally biased region" description="Gly residues" evidence="1">
    <location>
        <begin position="127"/>
        <end position="138"/>
    </location>
</feature>
<reference evidence="2" key="1">
    <citation type="submission" date="2022-11" db="EMBL/GenBank/DDBJ databases">
        <authorList>
            <person name="Petersen C."/>
        </authorList>
    </citation>
    <scope>NUCLEOTIDE SEQUENCE</scope>
    <source>
        <strain evidence="2">IBT 22155</strain>
    </source>
</reference>
<keyword evidence="3" id="KW-1185">Reference proteome</keyword>
<dbReference type="EMBL" id="JAPQKL010000002">
    <property type="protein sequence ID" value="KAJ5142481.1"/>
    <property type="molecule type" value="Genomic_DNA"/>
</dbReference>
<feature type="region of interest" description="Disordered" evidence="1">
    <location>
        <begin position="121"/>
        <end position="144"/>
    </location>
</feature>
<dbReference type="OrthoDB" id="3366093at2759"/>
<dbReference type="GeneID" id="81401182"/>
<accession>A0A9W9H9C7</accession>
<evidence type="ECO:0000313" key="2">
    <source>
        <dbReference type="EMBL" id="KAJ5142481.1"/>
    </source>
</evidence>
<dbReference type="RefSeq" id="XP_056524125.1">
    <property type="nucleotide sequence ID" value="XM_056662012.1"/>
</dbReference>
<reference evidence="2" key="2">
    <citation type="journal article" date="2023" name="IMA Fungus">
        <title>Comparative genomic study of the Penicillium genus elucidates a diverse pangenome and 15 lateral gene transfer events.</title>
        <authorList>
            <person name="Petersen C."/>
            <person name="Sorensen T."/>
            <person name="Nielsen M.R."/>
            <person name="Sondergaard T.E."/>
            <person name="Sorensen J.L."/>
            <person name="Fitzpatrick D.A."/>
            <person name="Frisvad J.C."/>
            <person name="Nielsen K.L."/>
        </authorList>
    </citation>
    <scope>NUCLEOTIDE SEQUENCE</scope>
    <source>
        <strain evidence="2">IBT 22155</strain>
    </source>
</reference>
<organism evidence="2 3">
    <name type="scientific">Penicillium bovifimosum</name>
    <dbReference type="NCBI Taxonomy" id="126998"/>
    <lineage>
        <taxon>Eukaryota</taxon>
        <taxon>Fungi</taxon>
        <taxon>Dikarya</taxon>
        <taxon>Ascomycota</taxon>
        <taxon>Pezizomycotina</taxon>
        <taxon>Eurotiomycetes</taxon>
        <taxon>Eurotiomycetidae</taxon>
        <taxon>Eurotiales</taxon>
        <taxon>Aspergillaceae</taxon>
        <taxon>Penicillium</taxon>
    </lineage>
</organism>
<comment type="caution">
    <text evidence="2">The sequence shown here is derived from an EMBL/GenBank/DDBJ whole genome shotgun (WGS) entry which is preliminary data.</text>
</comment>
<evidence type="ECO:0000256" key="1">
    <source>
        <dbReference type="SAM" id="MobiDB-lite"/>
    </source>
</evidence>
<name>A0A9W9H9C7_9EURO</name>
<sequence length="161" mass="17992">MTMFHSSRIMNYEADNRRRWLKTLPEHPYPNDTFFNPLWLDFQTCSTIWVRISEFQQAHYVQRIDVQSRGAGSINTLRSLKVNPNSDLYNQANESIKSLTAMVDPKIPLEFSGNYPIGDSNSAAGSSGTGSGREGGTVSGSIYSDGSAGNFQTRRLSFKLN</sequence>
<proteinExistence type="predicted"/>
<gene>
    <name evidence="2" type="ORF">N7515_001268</name>
</gene>
<dbReference type="Proteomes" id="UP001149079">
    <property type="component" value="Unassembled WGS sequence"/>
</dbReference>
<evidence type="ECO:0000313" key="3">
    <source>
        <dbReference type="Proteomes" id="UP001149079"/>
    </source>
</evidence>